<protein>
    <submittedName>
        <fullName evidence="2">DUF3653 domain-containing protein</fullName>
    </submittedName>
</protein>
<gene>
    <name evidence="2" type="ORF">ACFFJ2_05350</name>
</gene>
<feature type="region of interest" description="Disordered" evidence="1">
    <location>
        <begin position="1"/>
        <end position="27"/>
    </location>
</feature>
<proteinExistence type="predicted"/>
<evidence type="ECO:0000313" key="2">
    <source>
        <dbReference type="EMBL" id="MFC0207825.1"/>
    </source>
</evidence>
<reference evidence="2 3" key="1">
    <citation type="submission" date="2024-09" db="EMBL/GenBank/DDBJ databases">
        <authorList>
            <person name="Sun Q."/>
            <person name="Mori K."/>
        </authorList>
    </citation>
    <scope>NUCLEOTIDE SEQUENCE [LARGE SCALE GENOMIC DNA]</scope>
    <source>
        <strain evidence="2 3">CCM 8543</strain>
    </source>
</reference>
<comment type="caution">
    <text evidence="2">The sequence shown here is derived from an EMBL/GenBank/DDBJ whole genome shotgun (WGS) entry which is preliminary data.</text>
</comment>
<feature type="region of interest" description="Disordered" evidence="1">
    <location>
        <begin position="50"/>
        <end position="70"/>
    </location>
</feature>
<evidence type="ECO:0000313" key="3">
    <source>
        <dbReference type="Proteomes" id="UP001589755"/>
    </source>
</evidence>
<sequence>MSRNSGNGARPTALRHGSGRSSLEKAKGWRGWRFCAVRILSPRGRAVRSKRRRARFAKAPQGGKSPAPGARFRYCARSYKLRIQRLENTPRA</sequence>
<name>A0ABV6D5A9_9HYPH</name>
<dbReference type="RefSeq" id="WP_378074578.1">
    <property type="nucleotide sequence ID" value="NZ_JBHLXD010000006.1"/>
</dbReference>
<organism evidence="2 3">
    <name type="scientific">Chelativorans intermedius</name>
    <dbReference type="NCBI Taxonomy" id="515947"/>
    <lineage>
        <taxon>Bacteria</taxon>
        <taxon>Pseudomonadati</taxon>
        <taxon>Pseudomonadota</taxon>
        <taxon>Alphaproteobacteria</taxon>
        <taxon>Hyphomicrobiales</taxon>
        <taxon>Phyllobacteriaceae</taxon>
        <taxon>Chelativorans</taxon>
    </lineage>
</organism>
<keyword evidence="3" id="KW-1185">Reference proteome</keyword>
<dbReference type="Proteomes" id="UP001589755">
    <property type="component" value="Unassembled WGS sequence"/>
</dbReference>
<dbReference type="EMBL" id="JBHLXD010000006">
    <property type="protein sequence ID" value="MFC0207825.1"/>
    <property type="molecule type" value="Genomic_DNA"/>
</dbReference>
<accession>A0ABV6D5A9</accession>
<evidence type="ECO:0000256" key="1">
    <source>
        <dbReference type="SAM" id="MobiDB-lite"/>
    </source>
</evidence>